<feature type="transmembrane region" description="Helical" evidence="1">
    <location>
        <begin position="34"/>
        <end position="58"/>
    </location>
</feature>
<name>A0A7W8QJA0_9ACTN</name>
<keyword evidence="1" id="KW-1133">Transmembrane helix</keyword>
<sequence length="98" mass="10006">MRLAVAGVLGIGVAYGFARYGFGLFLPRLREEFGLSLTLVGAIGSAAYAGYLAALVLAGTASGWAWAPYSDAVDRTLPAARRAGAAERARRSALTGGG</sequence>
<proteinExistence type="predicted"/>
<keyword evidence="1" id="KW-0812">Transmembrane</keyword>
<gene>
    <name evidence="2" type="ORF">HDA36_000605</name>
</gene>
<dbReference type="EMBL" id="JACHDB010000001">
    <property type="protein sequence ID" value="MBB5430521.1"/>
    <property type="molecule type" value="Genomic_DNA"/>
</dbReference>
<evidence type="ECO:0000313" key="3">
    <source>
        <dbReference type="Proteomes" id="UP000572635"/>
    </source>
</evidence>
<dbReference type="Proteomes" id="UP000572635">
    <property type="component" value="Unassembled WGS sequence"/>
</dbReference>
<keyword evidence="3" id="KW-1185">Reference proteome</keyword>
<comment type="caution">
    <text evidence="2">The sequence shown here is derived from an EMBL/GenBank/DDBJ whole genome shotgun (WGS) entry which is preliminary data.</text>
</comment>
<keyword evidence="1" id="KW-0472">Membrane</keyword>
<protein>
    <submittedName>
        <fullName evidence="2">Sugar phosphate permease</fullName>
    </submittedName>
</protein>
<dbReference type="SUPFAM" id="SSF103473">
    <property type="entry name" value="MFS general substrate transporter"/>
    <property type="match status" value="1"/>
</dbReference>
<dbReference type="Pfam" id="PF06779">
    <property type="entry name" value="MFS_4"/>
    <property type="match status" value="1"/>
</dbReference>
<dbReference type="InterPro" id="IPR010645">
    <property type="entry name" value="MFS_4"/>
</dbReference>
<evidence type="ECO:0000256" key="1">
    <source>
        <dbReference type="SAM" id="Phobius"/>
    </source>
</evidence>
<dbReference type="AlphaFoldDB" id="A0A7W8QJA0"/>
<dbReference type="InterPro" id="IPR036259">
    <property type="entry name" value="MFS_trans_sf"/>
</dbReference>
<organism evidence="2 3">
    <name type="scientific">Nocardiopsis composta</name>
    <dbReference type="NCBI Taxonomy" id="157465"/>
    <lineage>
        <taxon>Bacteria</taxon>
        <taxon>Bacillati</taxon>
        <taxon>Actinomycetota</taxon>
        <taxon>Actinomycetes</taxon>
        <taxon>Streptosporangiales</taxon>
        <taxon>Nocardiopsidaceae</taxon>
        <taxon>Nocardiopsis</taxon>
    </lineage>
</organism>
<accession>A0A7W8QJA0</accession>
<dbReference type="RefSeq" id="WP_184388460.1">
    <property type="nucleotide sequence ID" value="NZ_BAAAJD010000023.1"/>
</dbReference>
<reference evidence="2 3" key="1">
    <citation type="submission" date="2020-08" db="EMBL/GenBank/DDBJ databases">
        <title>Sequencing the genomes of 1000 actinobacteria strains.</title>
        <authorList>
            <person name="Klenk H.-P."/>
        </authorList>
    </citation>
    <scope>NUCLEOTIDE SEQUENCE [LARGE SCALE GENOMIC DNA]</scope>
    <source>
        <strain evidence="2 3">DSM 44551</strain>
    </source>
</reference>
<evidence type="ECO:0000313" key="2">
    <source>
        <dbReference type="EMBL" id="MBB5430521.1"/>
    </source>
</evidence>